<organism evidence="2 3">
    <name type="scientific">Hydromonas duriensis</name>
    <dbReference type="NCBI Taxonomy" id="1527608"/>
    <lineage>
        <taxon>Bacteria</taxon>
        <taxon>Pseudomonadati</taxon>
        <taxon>Pseudomonadota</taxon>
        <taxon>Betaproteobacteria</taxon>
        <taxon>Burkholderiales</taxon>
        <taxon>Burkholderiaceae</taxon>
        <taxon>Hydromonas</taxon>
    </lineage>
</organism>
<evidence type="ECO:0000313" key="2">
    <source>
        <dbReference type="EMBL" id="TDR31275.1"/>
    </source>
</evidence>
<sequence length="138" mass="15402">MNILRLPSSRRFLGAWLLPLLLWAALWPAHFANVAGRVVDVCTEDGVRSVWVQDDAGATATAISSKTADPQKSAHGQPHCAWCLFTLPALIFFAWLWCARPRSTSNLTTLYQSPLRSLLFFERWSRPRGPPVATPICL</sequence>
<feature type="transmembrane region" description="Helical" evidence="1">
    <location>
        <begin position="79"/>
        <end position="98"/>
    </location>
</feature>
<proteinExistence type="predicted"/>
<keyword evidence="1" id="KW-0472">Membrane</keyword>
<gene>
    <name evidence="2" type="ORF">DFR44_11138</name>
</gene>
<comment type="caution">
    <text evidence="2">The sequence shown here is derived from an EMBL/GenBank/DDBJ whole genome shotgun (WGS) entry which is preliminary data.</text>
</comment>
<accession>A0A4R6Y7G0</accession>
<reference evidence="2 3" key="1">
    <citation type="submission" date="2019-03" db="EMBL/GenBank/DDBJ databases">
        <title>Genomic Encyclopedia of Type Strains, Phase IV (KMG-IV): sequencing the most valuable type-strain genomes for metagenomic binning, comparative biology and taxonomic classification.</title>
        <authorList>
            <person name="Goeker M."/>
        </authorList>
    </citation>
    <scope>NUCLEOTIDE SEQUENCE [LARGE SCALE GENOMIC DNA]</scope>
    <source>
        <strain evidence="2 3">DSM 102852</strain>
    </source>
</reference>
<evidence type="ECO:0008006" key="4">
    <source>
        <dbReference type="Google" id="ProtNLM"/>
    </source>
</evidence>
<keyword evidence="1" id="KW-1133">Transmembrane helix</keyword>
<dbReference type="OrthoDB" id="9142633at2"/>
<dbReference type="AlphaFoldDB" id="A0A4R6Y7G0"/>
<name>A0A4R6Y7G0_9BURK</name>
<evidence type="ECO:0000313" key="3">
    <source>
        <dbReference type="Proteomes" id="UP000294480"/>
    </source>
</evidence>
<protein>
    <recommendedName>
        <fullName evidence="4">DUF2946 family protein</fullName>
    </recommendedName>
</protein>
<dbReference type="EMBL" id="SNZE01000011">
    <property type="protein sequence ID" value="TDR31275.1"/>
    <property type="molecule type" value="Genomic_DNA"/>
</dbReference>
<keyword evidence="1" id="KW-0812">Transmembrane</keyword>
<dbReference type="Proteomes" id="UP000294480">
    <property type="component" value="Unassembled WGS sequence"/>
</dbReference>
<dbReference type="RefSeq" id="WP_133620288.1">
    <property type="nucleotide sequence ID" value="NZ_SNZE01000011.1"/>
</dbReference>
<evidence type="ECO:0000256" key="1">
    <source>
        <dbReference type="SAM" id="Phobius"/>
    </source>
</evidence>
<keyword evidence="3" id="KW-1185">Reference proteome</keyword>